<accession>A0AA42PCC3</accession>
<evidence type="ECO:0000313" key="3">
    <source>
        <dbReference type="Proteomes" id="UP001158500"/>
    </source>
</evidence>
<protein>
    <submittedName>
        <fullName evidence="2">Metal-sensing transcriptional repressor</fullName>
    </submittedName>
</protein>
<dbReference type="Pfam" id="PF02583">
    <property type="entry name" value="Trns_repr_metal"/>
    <property type="match status" value="1"/>
</dbReference>
<sequence length="96" mass="10820">MSDHEHAHQHQSHGEIIKRLKRAEGHLRSIVGMIEEGRACVDLAQQLHAVEKAVCQAKRTLIQDHIDHCLEHALASVSEHGESTALNDFKLITKYL</sequence>
<dbReference type="CDD" id="cd10154">
    <property type="entry name" value="NreA-like_DUF156"/>
    <property type="match status" value="1"/>
</dbReference>
<dbReference type="GO" id="GO:0003677">
    <property type="term" value="F:DNA binding"/>
    <property type="evidence" value="ECO:0007669"/>
    <property type="project" value="InterPro"/>
</dbReference>
<dbReference type="AlphaFoldDB" id="A0AA42PCC3"/>
<evidence type="ECO:0000256" key="1">
    <source>
        <dbReference type="ARBA" id="ARBA00005260"/>
    </source>
</evidence>
<evidence type="ECO:0000313" key="2">
    <source>
        <dbReference type="EMBL" id="MDH1238786.1"/>
    </source>
</evidence>
<name>A0AA42PCC3_STUST</name>
<organism evidence="2 3">
    <name type="scientific">Stutzerimonas stutzeri</name>
    <name type="common">Pseudomonas stutzeri</name>
    <dbReference type="NCBI Taxonomy" id="316"/>
    <lineage>
        <taxon>Bacteria</taxon>
        <taxon>Pseudomonadati</taxon>
        <taxon>Pseudomonadota</taxon>
        <taxon>Gammaproteobacteria</taxon>
        <taxon>Pseudomonadales</taxon>
        <taxon>Pseudomonadaceae</taxon>
        <taxon>Stutzerimonas</taxon>
    </lineage>
</organism>
<dbReference type="GO" id="GO:0045892">
    <property type="term" value="P:negative regulation of DNA-templated transcription"/>
    <property type="evidence" value="ECO:0007669"/>
    <property type="project" value="UniProtKB-ARBA"/>
</dbReference>
<proteinExistence type="inferred from homology"/>
<dbReference type="PANTHER" id="PTHR33677:SF3">
    <property type="entry name" value="COPPER-SENSING TRANSCRIPTIONAL REPRESSOR RICR"/>
    <property type="match status" value="1"/>
</dbReference>
<dbReference type="EMBL" id="JAOCAE010000030">
    <property type="protein sequence ID" value="MDH1238786.1"/>
    <property type="molecule type" value="Genomic_DNA"/>
</dbReference>
<dbReference type="Gene3D" id="1.20.58.1000">
    <property type="entry name" value="Metal-sensitive repressor, helix protomer"/>
    <property type="match status" value="1"/>
</dbReference>
<dbReference type="RefSeq" id="WP_042927505.1">
    <property type="nucleotide sequence ID" value="NZ_CAJFAG010000016.1"/>
</dbReference>
<dbReference type="Proteomes" id="UP001158500">
    <property type="component" value="Unassembled WGS sequence"/>
</dbReference>
<comment type="similarity">
    <text evidence="1">Belongs to the FrmR/RcnR family.</text>
</comment>
<gene>
    <name evidence="2" type="ORF">N5C32_22390</name>
</gene>
<dbReference type="InterPro" id="IPR038390">
    <property type="entry name" value="Metal_Tscrpt_repr_sf"/>
</dbReference>
<reference evidence="2" key="1">
    <citation type="submission" date="2022-09" db="EMBL/GenBank/DDBJ databases">
        <title>Intensive care unit water sources are persistently colonized with multi-drug resistant bacteria and are the site of extensive horizontal gene transfer of antibiotic resistance genes.</title>
        <authorList>
            <person name="Diorio-Toth L."/>
        </authorList>
    </citation>
    <scope>NUCLEOTIDE SEQUENCE</scope>
    <source>
        <strain evidence="2">GD03947</strain>
    </source>
</reference>
<dbReference type="InterPro" id="IPR003735">
    <property type="entry name" value="Metal_Tscrpt_repr"/>
</dbReference>
<dbReference type="PANTHER" id="PTHR33677">
    <property type="entry name" value="TRANSCRIPTIONAL REPRESSOR FRMR-RELATED"/>
    <property type="match status" value="1"/>
</dbReference>
<dbReference type="GO" id="GO:0046872">
    <property type="term" value="F:metal ion binding"/>
    <property type="evidence" value="ECO:0007669"/>
    <property type="project" value="InterPro"/>
</dbReference>
<comment type="caution">
    <text evidence="2">The sequence shown here is derived from an EMBL/GenBank/DDBJ whole genome shotgun (WGS) entry which is preliminary data.</text>
</comment>